<dbReference type="Gene3D" id="3.10.100.10">
    <property type="entry name" value="Mannose-Binding Protein A, subunit A"/>
    <property type="match status" value="1"/>
</dbReference>
<accession>A0A3P7PT53</accession>
<protein>
    <recommendedName>
        <fullName evidence="1">C-type lectin domain-containing protein</fullName>
    </recommendedName>
</protein>
<evidence type="ECO:0000259" key="1">
    <source>
        <dbReference type="PROSITE" id="PS50041"/>
    </source>
</evidence>
<reference evidence="2 3" key="1">
    <citation type="submission" date="2018-11" db="EMBL/GenBank/DDBJ databases">
        <authorList>
            <consortium name="Pathogen Informatics"/>
        </authorList>
    </citation>
    <scope>NUCLEOTIDE SEQUENCE [LARGE SCALE GENOMIC DNA]</scope>
</reference>
<feature type="domain" description="C-type lectin" evidence="1">
    <location>
        <begin position="13"/>
        <end position="58"/>
    </location>
</feature>
<dbReference type="SUPFAM" id="SSF56436">
    <property type="entry name" value="C-type lectin-like"/>
    <property type="match status" value="1"/>
</dbReference>
<dbReference type="EMBL" id="UYRV01105449">
    <property type="protein sequence ID" value="VDN21166.1"/>
    <property type="molecule type" value="Genomic_DNA"/>
</dbReference>
<dbReference type="InterPro" id="IPR016187">
    <property type="entry name" value="CTDL_fold"/>
</dbReference>
<proteinExistence type="predicted"/>
<name>A0A3P7PT53_CYLGO</name>
<dbReference type="InterPro" id="IPR001304">
    <property type="entry name" value="C-type_lectin-like"/>
</dbReference>
<organism evidence="2 3">
    <name type="scientific">Cylicostephanus goldi</name>
    <name type="common">Nematode worm</name>
    <dbReference type="NCBI Taxonomy" id="71465"/>
    <lineage>
        <taxon>Eukaryota</taxon>
        <taxon>Metazoa</taxon>
        <taxon>Ecdysozoa</taxon>
        <taxon>Nematoda</taxon>
        <taxon>Chromadorea</taxon>
        <taxon>Rhabditida</taxon>
        <taxon>Rhabditina</taxon>
        <taxon>Rhabditomorpha</taxon>
        <taxon>Strongyloidea</taxon>
        <taxon>Strongylidae</taxon>
        <taxon>Cylicostephanus</taxon>
    </lineage>
</organism>
<evidence type="ECO:0000313" key="3">
    <source>
        <dbReference type="Proteomes" id="UP000271889"/>
    </source>
</evidence>
<dbReference type="PROSITE" id="PS50041">
    <property type="entry name" value="C_TYPE_LECTIN_2"/>
    <property type="match status" value="1"/>
</dbReference>
<dbReference type="OrthoDB" id="5860166at2759"/>
<keyword evidence="3" id="KW-1185">Reference proteome</keyword>
<evidence type="ECO:0000313" key="2">
    <source>
        <dbReference type="EMBL" id="VDN21166.1"/>
    </source>
</evidence>
<dbReference type="AlphaFoldDB" id="A0A3P7PT53"/>
<dbReference type="CDD" id="cd00037">
    <property type="entry name" value="CLECT"/>
    <property type="match status" value="1"/>
</dbReference>
<dbReference type="InterPro" id="IPR016186">
    <property type="entry name" value="C-type_lectin-like/link_sf"/>
</dbReference>
<dbReference type="Proteomes" id="UP000271889">
    <property type="component" value="Unassembled WGS sequence"/>
</dbReference>
<sequence length="58" mass="6754">MGKEWRYFDELTWIGLEARGTGRKVWTWTDGTKVDYLAWVVGAPDAPESQRCVMVRFS</sequence>
<gene>
    <name evidence="2" type="ORF">CGOC_LOCUS8964</name>
</gene>